<dbReference type="Pfam" id="PF00155">
    <property type="entry name" value="Aminotran_1_2"/>
    <property type="match status" value="1"/>
</dbReference>
<evidence type="ECO:0000256" key="4">
    <source>
        <dbReference type="ARBA" id="ARBA00023125"/>
    </source>
</evidence>
<organism evidence="8 9">
    <name type="scientific">Burkholderia territorii</name>
    <dbReference type="NCBI Taxonomy" id="1503055"/>
    <lineage>
        <taxon>Bacteria</taxon>
        <taxon>Pseudomonadati</taxon>
        <taxon>Pseudomonadota</taxon>
        <taxon>Betaproteobacteria</taxon>
        <taxon>Burkholderiales</taxon>
        <taxon>Burkholderiaceae</taxon>
        <taxon>Burkholderia</taxon>
        <taxon>Burkholderia cepacia complex</taxon>
    </lineage>
</organism>
<dbReference type="InterPro" id="IPR004839">
    <property type="entry name" value="Aminotransferase_I/II_large"/>
</dbReference>
<dbReference type="CDD" id="cd00609">
    <property type="entry name" value="AAT_like"/>
    <property type="match status" value="1"/>
</dbReference>
<protein>
    <submittedName>
        <fullName evidence="8">DNA-binding protein</fullName>
    </submittedName>
</protein>
<evidence type="ECO:0000313" key="8">
    <source>
        <dbReference type="EMBL" id="KVV55829.1"/>
    </source>
</evidence>
<dbReference type="Gene3D" id="3.40.640.10">
    <property type="entry name" value="Type I PLP-dependent aspartate aminotransferase-like (Major domain)"/>
    <property type="match status" value="1"/>
</dbReference>
<evidence type="ECO:0000256" key="2">
    <source>
        <dbReference type="ARBA" id="ARBA00022898"/>
    </source>
</evidence>
<evidence type="ECO:0000259" key="7">
    <source>
        <dbReference type="PROSITE" id="PS50949"/>
    </source>
</evidence>
<dbReference type="Proteomes" id="UP000062317">
    <property type="component" value="Unassembled WGS sequence"/>
</dbReference>
<dbReference type="CDD" id="cd07377">
    <property type="entry name" value="WHTH_GntR"/>
    <property type="match status" value="1"/>
</dbReference>
<keyword evidence="2" id="KW-0663">Pyridoxal phosphate</keyword>
<feature type="domain" description="HTH gntR-type" evidence="7">
    <location>
        <begin position="21"/>
        <end position="89"/>
    </location>
</feature>
<dbReference type="PANTHER" id="PTHR46577">
    <property type="entry name" value="HTH-TYPE TRANSCRIPTIONAL REGULATORY PROTEIN GABR"/>
    <property type="match status" value="1"/>
</dbReference>
<dbReference type="InterPro" id="IPR015421">
    <property type="entry name" value="PyrdxlP-dep_Trfase_major"/>
</dbReference>
<dbReference type="InterPro" id="IPR036390">
    <property type="entry name" value="WH_DNA-bd_sf"/>
</dbReference>
<evidence type="ECO:0000256" key="3">
    <source>
        <dbReference type="ARBA" id="ARBA00023015"/>
    </source>
</evidence>
<evidence type="ECO:0000256" key="5">
    <source>
        <dbReference type="ARBA" id="ARBA00023163"/>
    </source>
</evidence>
<dbReference type="InterPro" id="IPR000524">
    <property type="entry name" value="Tscrpt_reg_HTH_GntR"/>
</dbReference>
<evidence type="ECO:0000256" key="6">
    <source>
        <dbReference type="SAM" id="MobiDB-lite"/>
    </source>
</evidence>
<keyword evidence="3" id="KW-0805">Transcription regulation</keyword>
<dbReference type="GO" id="GO:0003677">
    <property type="term" value="F:DNA binding"/>
    <property type="evidence" value="ECO:0007669"/>
    <property type="project" value="UniProtKB-KW"/>
</dbReference>
<dbReference type="Gene3D" id="1.10.10.10">
    <property type="entry name" value="Winged helix-like DNA-binding domain superfamily/Winged helix DNA-binding domain"/>
    <property type="match status" value="1"/>
</dbReference>
<reference evidence="8 9" key="1">
    <citation type="submission" date="2015-11" db="EMBL/GenBank/DDBJ databases">
        <title>Expanding the genomic diversity of Burkholderia species for the development of highly accurate diagnostics.</title>
        <authorList>
            <person name="Sahl J."/>
            <person name="Keim P."/>
            <person name="Wagner D."/>
        </authorList>
    </citation>
    <scope>NUCLEOTIDE SEQUENCE [LARGE SCALE GENOMIC DNA]</scope>
    <source>
        <strain evidence="8 9">MSMB1301WGS</strain>
    </source>
</reference>
<evidence type="ECO:0000313" key="9">
    <source>
        <dbReference type="Proteomes" id="UP000062317"/>
    </source>
</evidence>
<name>A0A106DGQ2_9BURK</name>
<dbReference type="InterPro" id="IPR036388">
    <property type="entry name" value="WH-like_DNA-bd_sf"/>
</dbReference>
<gene>
    <name evidence="8" type="ORF">WT27_01980</name>
</gene>
<keyword evidence="5" id="KW-0804">Transcription</keyword>
<dbReference type="EMBL" id="LPEQ01000023">
    <property type="protein sequence ID" value="KVV55829.1"/>
    <property type="molecule type" value="Genomic_DNA"/>
</dbReference>
<dbReference type="SUPFAM" id="SSF46785">
    <property type="entry name" value="Winged helix' DNA-binding domain"/>
    <property type="match status" value="1"/>
</dbReference>
<feature type="compositionally biased region" description="Basic residues" evidence="6">
    <location>
        <begin position="505"/>
        <end position="517"/>
    </location>
</feature>
<evidence type="ECO:0000256" key="1">
    <source>
        <dbReference type="ARBA" id="ARBA00005384"/>
    </source>
</evidence>
<comment type="similarity">
    <text evidence="1">In the C-terminal section; belongs to the class-I pyridoxal-phosphate-dependent aminotransferase family.</text>
</comment>
<dbReference type="AlphaFoldDB" id="A0A106DGQ2"/>
<dbReference type="Pfam" id="PF00392">
    <property type="entry name" value="GntR"/>
    <property type="match status" value="1"/>
</dbReference>
<feature type="region of interest" description="Disordered" evidence="6">
    <location>
        <begin position="495"/>
        <end position="517"/>
    </location>
</feature>
<dbReference type="SMART" id="SM00345">
    <property type="entry name" value="HTH_GNTR"/>
    <property type="match status" value="1"/>
</dbReference>
<proteinExistence type="inferred from homology"/>
<dbReference type="PANTHER" id="PTHR46577:SF1">
    <property type="entry name" value="HTH-TYPE TRANSCRIPTIONAL REGULATORY PROTEIN GABR"/>
    <property type="match status" value="1"/>
</dbReference>
<dbReference type="InterPro" id="IPR015424">
    <property type="entry name" value="PyrdxlP-dep_Trfase"/>
</dbReference>
<dbReference type="GO" id="GO:0003700">
    <property type="term" value="F:DNA-binding transcription factor activity"/>
    <property type="evidence" value="ECO:0007669"/>
    <property type="project" value="InterPro"/>
</dbReference>
<dbReference type="RefSeq" id="WP_060103309.1">
    <property type="nucleotide sequence ID" value="NZ_LPEQ01000023.1"/>
</dbReference>
<comment type="caution">
    <text evidence="8">The sequence shown here is derived from an EMBL/GenBank/DDBJ whole genome shotgun (WGS) entry which is preliminary data.</text>
</comment>
<dbReference type="InterPro" id="IPR051446">
    <property type="entry name" value="HTH_trans_reg/aminotransferase"/>
</dbReference>
<sequence length="517" mass="55666">MARTARIVEIPSLGVLDRAAGDLSRQLAQALRNAVRRGDVRPGDTLPSTRLLATSLQVARGTVVDAYAQLVAEGFLESRGGAGTRVANALAEPSAPAAERFVPGPRAARTGVREPAATFARIAREFRPLPAVPFAISVPVGLTAPDDIWRRLGNRLRARGAGAPSGYADPQGALPLREAIADYVRRSRSVRCTADQVVITSGTQQGLHLASQVLLGPDDRAWVENPAYRGITALLESTGRHHAMVRVPVDADGIDVEAGIRLAPHARAAFVTPSHQYPLGMPMSMARRNALLGWARAHGAWVVEDDYDSELRYEGYPFPSLQGLDPEHVIYLGTFSKILFPSLRLGYVIAPDDLVPAFCGARVLMDRHAPTADQHVLAAFIAEGHLDRHIRRVRGVYAQQRALLIDTLGTRLPRERAWVQPGDQGMHVVLWLAQGIDDLDVVARAAQAGVAVRAVSPMFAPGTARPGLVLGFGGFDRARMEAAAQRLAEVVGEAAGTVSSEESRRRGRPKVVRGKQT</sequence>
<dbReference type="PROSITE" id="PS50949">
    <property type="entry name" value="HTH_GNTR"/>
    <property type="match status" value="1"/>
</dbReference>
<keyword evidence="9" id="KW-1185">Reference proteome</keyword>
<dbReference type="GO" id="GO:0030170">
    <property type="term" value="F:pyridoxal phosphate binding"/>
    <property type="evidence" value="ECO:0007669"/>
    <property type="project" value="InterPro"/>
</dbReference>
<dbReference type="SUPFAM" id="SSF53383">
    <property type="entry name" value="PLP-dependent transferases"/>
    <property type="match status" value="1"/>
</dbReference>
<keyword evidence="4 8" id="KW-0238">DNA-binding</keyword>
<accession>A0A106DGQ2</accession>